<dbReference type="EMBL" id="JBHUCO010000036">
    <property type="protein sequence ID" value="MFD1521489.1"/>
    <property type="molecule type" value="Genomic_DNA"/>
</dbReference>
<gene>
    <name evidence="1" type="ORF">ACFSJD_28595</name>
</gene>
<dbReference type="Proteomes" id="UP001597114">
    <property type="component" value="Unassembled WGS sequence"/>
</dbReference>
<name>A0ABW4F5D5_9PSEU</name>
<protein>
    <submittedName>
        <fullName evidence="1">Uncharacterized protein</fullName>
    </submittedName>
</protein>
<keyword evidence="2" id="KW-1185">Reference proteome</keyword>
<sequence length="77" mass="8448">MPVELTSPPRRPIVGWRRSGPDLIRGVPEHAVWARSAPAGLKTSLIQRSLSTSVKSDPFIVIIRSFAMAKSLVSVRL</sequence>
<accession>A0ABW4F5D5</accession>
<organism evidence="1 2">
    <name type="scientific">Pseudonocardia yunnanensis</name>
    <dbReference type="NCBI Taxonomy" id="58107"/>
    <lineage>
        <taxon>Bacteria</taxon>
        <taxon>Bacillati</taxon>
        <taxon>Actinomycetota</taxon>
        <taxon>Actinomycetes</taxon>
        <taxon>Pseudonocardiales</taxon>
        <taxon>Pseudonocardiaceae</taxon>
        <taxon>Pseudonocardia</taxon>
    </lineage>
</organism>
<proteinExistence type="predicted"/>
<reference evidence="2" key="1">
    <citation type="journal article" date="2019" name="Int. J. Syst. Evol. Microbiol.">
        <title>The Global Catalogue of Microorganisms (GCM) 10K type strain sequencing project: providing services to taxonomists for standard genome sequencing and annotation.</title>
        <authorList>
            <consortium name="The Broad Institute Genomics Platform"/>
            <consortium name="The Broad Institute Genome Sequencing Center for Infectious Disease"/>
            <person name="Wu L."/>
            <person name="Ma J."/>
        </authorList>
    </citation>
    <scope>NUCLEOTIDE SEQUENCE [LARGE SCALE GENOMIC DNA]</scope>
    <source>
        <strain evidence="2">CCM 7043</strain>
    </source>
</reference>
<evidence type="ECO:0000313" key="1">
    <source>
        <dbReference type="EMBL" id="MFD1521489.1"/>
    </source>
</evidence>
<evidence type="ECO:0000313" key="2">
    <source>
        <dbReference type="Proteomes" id="UP001597114"/>
    </source>
</evidence>
<dbReference type="RefSeq" id="WP_344722414.1">
    <property type="nucleotide sequence ID" value="NZ_BAAAUS010000012.1"/>
</dbReference>
<comment type="caution">
    <text evidence="1">The sequence shown here is derived from an EMBL/GenBank/DDBJ whole genome shotgun (WGS) entry which is preliminary data.</text>
</comment>